<name>A0A0B2ALG5_9MICC</name>
<feature type="non-terminal residue" evidence="1">
    <location>
        <position position="1"/>
    </location>
</feature>
<evidence type="ECO:0000313" key="1">
    <source>
        <dbReference type="EMBL" id="KHL02751.1"/>
    </source>
</evidence>
<gene>
    <name evidence="1" type="ORF">LK10_11590</name>
</gene>
<comment type="caution">
    <text evidence="1">The sequence shown here is derived from an EMBL/GenBank/DDBJ whole genome shotgun (WGS) entry which is preliminary data.</text>
</comment>
<feature type="non-terminal residue" evidence="1">
    <location>
        <position position="181"/>
    </location>
</feature>
<organism evidence="1 2">
    <name type="scientific">Sinomonas humi</name>
    <dbReference type="NCBI Taxonomy" id="1338436"/>
    <lineage>
        <taxon>Bacteria</taxon>
        <taxon>Bacillati</taxon>
        <taxon>Actinomycetota</taxon>
        <taxon>Actinomycetes</taxon>
        <taxon>Micrococcales</taxon>
        <taxon>Micrococcaceae</taxon>
        <taxon>Sinomonas</taxon>
    </lineage>
</organism>
<evidence type="ECO:0000313" key="2">
    <source>
        <dbReference type="Proteomes" id="UP000030982"/>
    </source>
</evidence>
<keyword evidence="2" id="KW-1185">Reference proteome</keyword>
<dbReference type="EMBL" id="JTDL01000114">
    <property type="protein sequence ID" value="KHL02751.1"/>
    <property type="molecule type" value="Genomic_DNA"/>
</dbReference>
<dbReference type="Proteomes" id="UP000030982">
    <property type="component" value="Unassembled WGS sequence"/>
</dbReference>
<dbReference type="RefSeq" id="WP_043123802.1">
    <property type="nucleotide sequence ID" value="NZ_JTDL01000114.1"/>
</dbReference>
<dbReference type="Pfam" id="PF08310">
    <property type="entry name" value="LGFP"/>
    <property type="match status" value="3"/>
</dbReference>
<proteinExistence type="predicted"/>
<dbReference type="AlphaFoldDB" id="A0A0B2ALG5"/>
<reference evidence="1 2" key="1">
    <citation type="submission" date="2014-09" db="EMBL/GenBank/DDBJ databases">
        <title>Genome sequence of Sinomonas sp. MUSC 117.</title>
        <authorList>
            <person name="Lee L.-H."/>
        </authorList>
    </citation>
    <scope>NUCLEOTIDE SEQUENCE [LARGE SCALE GENOMIC DNA]</scope>
    <source>
        <strain evidence="1 2">MUSC 117</strain>
    </source>
</reference>
<dbReference type="STRING" id="1338436.LK10_11590"/>
<sequence length="181" mass="18604">HGAIRGEWAALGFENGVMGYPSTDEVGGLRSGGVYQNYDGGAIIWSPATGAHESLGAIRGVWQQLGFEGGVLGYPTTEVVTGLVNGGSYQNYQGGAIVSSPASGTHESIGAIRAEWQSTGFERGVLGYPTTEVVTGLVNGGSYQNYQGGAIVSSPASGTHESYGPIRAAWQSTGFERGVLG</sequence>
<accession>A0A0B2ALG5</accession>
<protein>
    <submittedName>
        <fullName evidence="1">Lysozyme M1</fullName>
    </submittedName>
</protein>
<dbReference type="InterPro" id="IPR013207">
    <property type="entry name" value="LGFP"/>
</dbReference>